<dbReference type="GO" id="GO:0022857">
    <property type="term" value="F:transmembrane transporter activity"/>
    <property type="evidence" value="ECO:0007669"/>
    <property type="project" value="InterPro"/>
</dbReference>
<keyword evidence="3" id="KW-1003">Cell membrane</keyword>
<dbReference type="CDD" id="cd06579">
    <property type="entry name" value="TM_PBP1_transp_AraH_like"/>
    <property type="match status" value="1"/>
</dbReference>
<evidence type="ECO:0000256" key="2">
    <source>
        <dbReference type="ARBA" id="ARBA00022448"/>
    </source>
</evidence>
<evidence type="ECO:0000256" key="7">
    <source>
        <dbReference type="ARBA" id="ARBA00023136"/>
    </source>
</evidence>
<sequence>MTQKTLPQKLGAHLEPVGAIPVIVVLFIIFFGILEPRFLSGDNIFNLSRQSSYLILACLAQFLILLTGGIDLSVGSAISLASVVCATVMKSFPEAEGAAVSLGVLAGIGTGGLVGLANGIGVAYFNVTPFVMTLGSLSMALGLALYISGGYSIAGLPSGFGDVFSYADVGGVPVPIIYAALVIIAVYLLLTWTQAGRYIYAIGSNVQAARLSGIPTKQYLLFAYVAAGLIVGFAAVLMTARTESGEASLGGSDLVLKSVAGCIIGGVALTGGKGFVRNVVLGAFFITLLSNGMNLLRVNSYLQTFIIGAVLVLAIALDQLREKMTGRKTV</sequence>
<feature type="transmembrane region" description="Helical" evidence="8">
    <location>
        <begin position="176"/>
        <end position="200"/>
    </location>
</feature>
<dbReference type="PANTHER" id="PTHR32196">
    <property type="entry name" value="ABC TRANSPORTER PERMEASE PROTEIN YPHD-RELATED-RELATED"/>
    <property type="match status" value="1"/>
</dbReference>
<protein>
    <submittedName>
        <fullName evidence="9">Ribose transport system permease protein</fullName>
    </submittedName>
</protein>
<dbReference type="Pfam" id="PF02653">
    <property type="entry name" value="BPD_transp_2"/>
    <property type="match status" value="1"/>
</dbReference>
<evidence type="ECO:0000256" key="1">
    <source>
        <dbReference type="ARBA" id="ARBA00004651"/>
    </source>
</evidence>
<feature type="transmembrane region" description="Helical" evidence="8">
    <location>
        <begin position="137"/>
        <end position="156"/>
    </location>
</feature>
<dbReference type="Proteomes" id="UP000585681">
    <property type="component" value="Unassembled WGS sequence"/>
</dbReference>
<dbReference type="PANTHER" id="PTHR32196:SF21">
    <property type="entry name" value="ABC TRANSPORTER PERMEASE PROTEIN YPHD-RELATED"/>
    <property type="match status" value="1"/>
</dbReference>
<feature type="transmembrane region" description="Helical" evidence="8">
    <location>
        <begin position="302"/>
        <end position="320"/>
    </location>
</feature>
<comment type="caution">
    <text evidence="9">The sequence shown here is derived from an EMBL/GenBank/DDBJ whole genome shotgun (WGS) entry which is preliminary data.</text>
</comment>
<accession>A0A840CF77</accession>
<feature type="transmembrane region" description="Helical" evidence="8">
    <location>
        <begin position="254"/>
        <end position="272"/>
    </location>
</feature>
<feature type="transmembrane region" description="Helical" evidence="8">
    <location>
        <begin position="279"/>
        <end position="296"/>
    </location>
</feature>
<evidence type="ECO:0000256" key="4">
    <source>
        <dbReference type="ARBA" id="ARBA00022519"/>
    </source>
</evidence>
<evidence type="ECO:0000256" key="3">
    <source>
        <dbReference type="ARBA" id="ARBA00022475"/>
    </source>
</evidence>
<dbReference type="GO" id="GO:0005886">
    <property type="term" value="C:plasma membrane"/>
    <property type="evidence" value="ECO:0007669"/>
    <property type="project" value="UniProtKB-SubCell"/>
</dbReference>
<comment type="subcellular location">
    <subcellularLocation>
        <location evidence="1">Cell membrane</location>
        <topology evidence="1">Multi-pass membrane protein</topology>
    </subcellularLocation>
</comment>
<gene>
    <name evidence="9" type="ORF">GGR17_003790</name>
</gene>
<keyword evidence="10" id="KW-1185">Reference proteome</keyword>
<evidence type="ECO:0000256" key="6">
    <source>
        <dbReference type="ARBA" id="ARBA00022989"/>
    </source>
</evidence>
<name>A0A840CF77_9RHOB</name>
<keyword evidence="4" id="KW-0997">Cell inner membrane</keyword>
<keyword evidence="2" id="KW-0813">Transport</keyword>
<feature type="transmembrane region" description="Helical" evidence="8">
    <location>
        <begin position="98"/>
        <end position="125"/>
    </location>
</feature>
<evidence type="ECO:0000313" key="10">
    <source>
        <dbReference type="Proteomes" id="UP000585681"/>
    </source>
</evidence>
<reference evidence="9" key="1">
    <citation type="submission" date="2020-08" db="EMBL/GenBank/DDBJ databases">
        <title>Genomic Encyclopedia of Type Strains, Phase IV (KMG-IV): sequencing the most valuable type-strain genomes for metagenomic binning, comparative biology and taxonomic classification.</title>
        <authorList>
            <person name="Goeker M."/>
        </authorList>
    </citation>
    <scope>NUCLEOTIDE SEQUENCE [LARGE SCALE GENOMIC DNA]</scope>
    <source>
        <strain evidence="9">DSM 105040</strain>
    </source>
</reference>
<dbReference type="EMBL" id="JACIEQ010000015">
    <property type="protein sequence ID" value="MBB4023950.1"/>
    <property type="molecule type" value="Genomic_DNA"/>
</dbReference>
<proteinExistence type="predicted"/>
<dbReference type="RefSeq" id="WP_054539440.1">
    <property type="nucleotide sequence ID" value="NZ_JACIEQ010000015.1"/>
</dbReference>
<feature type="transmembrane region" description="Helical" evidence="8">
    <location>
        <begin position="16"/>
        <end position="34"/>
    </location>
</feature>
<feature type="transmembrane region" description="Helical" evidence="8">
    <location>
        <begin position="54"/>
        <end position="78"/>
    </location>
</feature>
<keyword evidence="5 8" id="KW-0812">Transmembrane</keyword>
<evidence type="ECO:0000256" key="8">
    <source>
        <dbReference type="SAM" id="Phobius"/>
    </source>
</evidence>
<evidence type="ECO:0000256" key="5">
    <source>
        <dbReference type="ARBA" id="ARBA00022692"/>
    </source>
</evidence>
<evidence type="ECO:0000313" key="9">
    <source>
        <dbReference type="EMBL" id="MBB4023950.1"/>
    </source>
</evidence>
<dbReference type="AlphaFoldDB" id="A0A840CF77"/>
<organism evidence="9 10">
    <name type="scientific">Actibacterium naphthalenivorans</name>
    <dbReference type="NCBI Taxonomy" id="1614693"/>
    <lineage>
        <taxon>Bacteria</taxon>
        <taxon>Pseudomonadati</taxon>
        <taxon>Pseudomonadota</taxon>
        <taxon>Alphaproteobacteria</taxon>
        <taxon>Rhodobacterales</taxon>
        <taxon>Roseobacteraceae</taxon>
        <taxon>Actibacterium</taxon>
    </lineage>
</organism>
<keyword evidence="7 8" id="KW-0472">Membrane</keyword>
<dbReference type="InterPro" id="IPR001851">
    <property type="entry name" value="ABC_transp_permease"/>
</dbReference>
<keyword evidence="6 8" id="KW-1133">Transmembrane helix</keyword>
<feature type="transmembrane region" description="Helical" evidence="8">
    <location>
        <begin position="221"/>
        <end position="242"/>
    </location>
</feature>